<evidence type="ECO:0000313" key="1">
    <source>
        <dbReference type="EMBL" id="ODQ95544.1"/>
    </source>
</evidence>
<gene>
    <name evidence="1" type="ORF">BHQ17_04475</name>
</gene>
<dbReference type="RefSeq" id="WP_069404030.1">
    <property type="nucleotide sequence ID" value="NZ_MIGZ01000016.1"/>
</dbReference>
<dbReference type="OrthoDB" id="4737916at2"/>
<name>A0A1E3S0C9_9MYCO</name>
<proteinExistence type="predicted"/>
<organism evidence="1 2">
    <name type="scientific">Mycolicibacterium holsaticum</name>
    <dbReference type="NCBI Taxonomy" id="152142"/>
    <lineage>
        <taxon>Bacteria</taxon>
        <taxon>Bacillati</taxon>
        <taxon>Actinomycetota</taxon>
        <taxon>Actinomycetes</taxon>
        <taxon>Mycobacteriales</taxon>
        <taxon>Mycobacteriaceae</taxon>
        <taxon>Mycolicibacterium</taxon>
    </lineage>
</organism>
<dbReference type="AlphaFoldDB" id="A0A1E3S0C9"/>
<keyword evidence="2" id="KW-1185">Reference proteome</keyword>
<accession>A0A1E3S0C9</accession>
<dbReference type="Proteomes" id="UP000094243">
    <property type="component" value="Unassembled WGS sequence"/>
</dbReference>
<reference evidence="2" key="1">
    <citation type="submission" date="2016-09" db="EMBL/GenBank/DDBJ databases">
        <authorList>
            <person name="Greninger A.L."/>
            <person name="Jerome K.R."/>
            <person name="Mcnair B."/>
            <person name="Wallis C."/>
            <person name="Fang F."/>
        </authorList>
    </citation>
    <scope>NUCLEOTIDE SEQUENCE [LARGE SCALE GENOMIC DNA]</scope>
    <source>
        <strain evidence="2">M7</strain>
    </source>
</reference>
<comment type="caution">
    <text evidence="1">The sequence shown here is derived from an EMBL/GenBank/DDBJ whole genome shotgun (WGS) entry which is preliminary data.</text>
</comment>
<evidence type="ECO:0000313" key="2">
    <source>
        <dbReference type="Proteomes" id="UP000094243"/>
    </source>
</evidence>
<dbReference type="EMBL" id="MIGZ01000016">
    <property type="protein sequence ID" value="ODQ95544.1"/>
    <property type="molecule type" value="Genomic_DNA"/>
</dbReference>
<protein>
    <submittedName>
        <fullName evidence="1">Uncharacterized protein</fullName>
    </submittedName>
</protein>
<sequence>MVNITASRMWTVTDAKPKLNSLVSDAQSGQMTHIVSGAQVVAHLVPPTTWIVDDPLALEFMLRAVIDREAAWAVADEMQCDGGQFVLTHAGDVLGRVLGWAWRTDPDKIYMRAVTDYAQALGDAAKRPMAFADIAAGLAQSLGGGALERSEVIAALRYAEKHWQQWVLPQPQDAATATKSSQ</sequence>